<feature type="region of interest" description="Disordered" evidence="1">
    <location>
        <begin position="437"/>
        <end position="460"/>
    </location>
</feature>
<name>A0A9Q9XTD8_CYPCA</name>
<dbReference type="GeneID" id="109093491"/>
<dbReference type="InterPro" id="IPR013783">
    <property type="entry name" value="Ig-like_fold"/>
</dbReference>
<sequence length="484" mass="54551">MMSSTLRTLMAGYQITYFIFISSLLVHTHSADNIYSAEMPQTVTALTGSCVQIPCTFNISNFEDKRKTAKSIYGIWLKNKSQFADEDSFIAFNSSKNIIRGFSDVQMTGNLSESNCTTVFYNIMMNHSDSYYFRLEMEPNVFRATFNPSTDVSRKTVRINVRDSPQPPELKPNDLKVMEETTVNLICSAEAPCPKQPPTISWSNIPESAHITTQLQEKPDKNQSVFSYMTFKASYKDHRRNISCTATYPRNTPVASTVETIVMLRVLFPPKGTCVIITPSVGTNVTLTCKSRASPSNDLNYTWYKHGEEKPIAWGMKINLTKTQNQIGSYHCIAQNKYGKQSSEEAQCAVKGQSGLSHLVIYGCTGGLLAFVLLSAVFFYYMRTKASRQAHVIGSDQAEDKNRDTTAIYTNNATAISKNDEKKETDELHYGEIDFSKLQTGHKTREHSNNGPETEYSELQVTERKKQINSAQKMDELYAQVQKK</sequence>
<keyword evidence="2" id="KW-1133">Transmembrane helix</keyword>
<protein>
    <submittedName>
        <fullName evidence="4 5">Myelin-associated glycoprotein-like isoform X1</fullName>
    </submittedName>
</protein>
<dbReference type="Pfam" id="PF13895">
    <property type="entry name" value="Ig_2"/>
    <property type="match status" value="1"/>
</dbReference>
<evidence type="ECO:0000313" key="5">
    <source>
        <dbReference type="RefSeq" id="XP_042607635.1"/>
    </source>
</evidence>
<reference evidence="4 5" key="1">
    <citation type="submission" date="2025-04" db="UniProtKB">
        <authorList>
            <consortium name="RefSeq"/>
        </authorList>
    </citation>
    <scope>IDENTIFICATION</scope>
    <source>
        <tissue evidence="4 5">Muscle</tissue>
    </source>
</reference>
<gene>
    <name evidence="4 5 6" type="primary">LOC109093491</name>
</gene>
<evidence type="ECO:0000256" key="1">
    <source>
        <dbReference type="SAM" id="MobiDB-lite"/>
    </source>
</evidence>
<dbReference type="PANTHER" id="PTHR46484">
    <property type="entry name" value="SI:CH211-171H4.5-RELATED"/>
    <property type="match status" value="1"/>
</dbReference>
<dbReference type="RefSeq" id="XP_042607636.1">
    <property type="nucleotide sequence ID" value="XM_042751702.1"/>
</dbReference>
<proteinExistence type="predicted"/>
<keyword evidence="2" id="KW-0472">Membrane</keyword>
<dbReference type="Proteomes" id="UP001155660">
    <property type="component" value="Chromosome B24"/>
</dbReference>
<dbReference type="KEGG" id="ccar:109093491"/>
<evidence type="ECO:0000256" key="2">
    <source>
        <dbReference type="SAM" id="Phobius"/>
    </source>
</evidence>
<dbReference type="InterPro" id="IPR007110">
    <property type="entry name" value="Ig-like_dom"/>
</dbReference>
<feature type="domain" description="Ig-like" evidence="3">
    <location>
        <begin position="165"/>
        <end position="262"/>
    </location>
</feature>
<dbReference type="Gene3D" id="2.60.40.10">
    <property type="entry name" value="Immunoglobulins"/>
    <property type="match status" value="3"/>
</dbReference>
<dbReference type="AlphaFoldDB" id="A0A9Q9XTD8"/>
<evidence type="ECO:0000313" key="6">
    <source>
        <dbReference type="RefSeq" id="XP_042607636.1"/>
    </source>
</evidence>
<dbReference type="RefSeq" id="XP_042607634.1">
    <property type="nucleotide sequence ID" value="XM_042751700.1"/>
</dbReference>
<dbReference type="SUPFAM" id="SSF48726">
    <property type="entry name" value="Immunoglobulin"/>
    <property type="match status" value="3"/>
</dbReference>
<dbReference type="PROSITE" id="PS50835">
    <property type="entry name" value="IG_LIKE"/>
    <property type="match status" value="2"/>
</dbReference>
<evidence type="ECO:0000259" key="3">
    <source>
        <dbReference type="PROSITE" id="PS50835"/>
    </source>
</evidence>
<dbReference type="CDD" id="cd00096">
    <property type="entry name" value="Ig"/>
    <property type="match status" value="1"/>
</dbReference>
<dbReference type="InterPro" id="IPR003599">
    <property type="entry name" value="Ig_sub"/>
</dbReference>
<dbReference type="InterPro" id="IPR036179">
    <property type="entry name" value="Ig-like_dom_sf"/>
</dbReference>
<dbReference type="PANTHER" id="PTHR46484:SF8">
    <property type="entry name" value="B-CELL RECEPTOR CD22-LIKE-RELATED"/>
    <property type="match status" value="1"/>
</dbReference>
<accession>A0A9Q9XTD8</accession>
<dbReference type="SMART" id="SM00409">
    <property type="entry name" value="IG"/>
    <property type="match status" value="3"/>
</dbReference>
<feature type="domain" description="Ig-like" evidence="3">
    <location>
        <begin position="270"/>
        <end position="351"/>
    </location>
</feature>
<dbReference type="OrthoDB" id="6250964at2759"/>
<feature type="transmembrane region" description="Helical" evidence="2">
    <location>
        <begin position="359"/>
        <end position="381"/>
    </location>
</feature>
<keyword evidence="2" id="KW-0812">Transmembrane</keyword>
<evidence type="ECO:0000313" key="4">
    <source>
        <dbReference type="RefSeq" id="XP_042607634.1"/>
    </source>
</evidence>
<feature type="compositionally biased region" description="Polar residues" evidence="1">
    <location>
        <begin position="449"/>
        <end position="460"/>
    </location>
</feature>
<organism evidence="4">
    <name type="scientific">Cyprinus carpio</name>
    <name type="common">Common carp</name>
    <dbReference type="NCBI Taxonomy" id="7962"/>
    <lineage>
        <taxon>Eukaryota</taxon>
        <taxon>Metazoa</taxon>
        <taxon>Chordata</taxon>
        <taxon>Craniata</taxon>
        <taxon>Vertebrata</taxon>
        <taxon>Euteleostomi</taxon>
        <taxon>Actinopterygii</taxon>
        <taxon>Neopterygii</taxon>
        <taxon>Teleostei</taxon>
        <taxon>Ostariophysi</taxon>
        <taxon>Cypriniformes</taxon>
        <taxon>Cyprinidae</taxon>
        <taxon>Cyprininae</taxon>
        <taxon>Cyprinus</taxon>
    </lineage>
</organism>
<dbReference type="RefSeq" id="XP_042607635.1">
    <property type="nucleotide sequence ID" value="XM_042751701.1"/>
</dbReference>